<reference evidence="1" key="2">
    <citation type="submission" date="2020-01" db="EMBL/GenBank/DDBJ databases">
        <authorList>
            <person name="Campanaro S."/>
        </authorList>
    </citation>
    <scope>NUCLEOTIDE SEQUENCE</scope>
    <source>
        <strain evidence="1">AS06rmzACSIP_7</strain>
    </source>
</reference>
<gene>
    <name evidence="1" type="ORF">GXY80_01025</name>
</gene>
<dbReference type="AlphaFoldDB" id="A0A971RZ91"/>
<protein>
    <submittedName>
        <fullName evidence="1">Uncharacterized protein</fullName>
    </submittedName>
</protein>
<dbReference type="EMBL" id="JAAYEE010000018">
    <property type="protein sequence ID" value="NLW34053.1"/>
    <property type="molecule type" value="Genomic_DNA"/>
</dbReference>
<accession>A0A971RZ91</accession>
<evidence type="ECO:0000313" key="2">
    <source>
        <dbReference type="Proteomes" id="UP000777265"/>
    </source>
</evidence>
<organism evidence="1 2">
    <name type="scientific">Syntrophorhabdus aromaticivorans</name>
    <dbReference type="NCBI Taxonomy" id="328301"/>
    <lineage>
        <taxon>Bacteria</taxon>
        <taxon>Pseudomonadati</taxon>
        <taxon>Thermodesulfobacteriota</taxon>
        <taxon>Syntrophorhabdia</taxon>
        <taxon>Syntrophorhabdales</taxon>
        <taxon>Syntrophorhabdaceae</taxon>
        <taxon>Syntrophorhabdus</taxon>
    </lineage>
</organism>
<evidence type="ECO:0000313" key="1">
    <source>
        <dbReference type="EMBL" id="NLW34053.1"/>
    </source>
</evidence>
<sequence length="185" mass="21056">MIFLRDVSIRLLLTLILLPVVGFGFLPNRSFAFGDLGIVVERFEDGGKIDRCPYCGKFLKVGNVHKDAELILNKALKEGITARDIGYRENDKEGMYLELLVYRFEERKGGNFAVDRPAGIGFHMHLMEDGTVRRVFVFDESQEALTDNLLNIGKFFRRGAKWLTVEELSLDGINQGLNNLLEEQK</sequence>
<dbReference type="Proteomes" id="UP000777265">
    <property type="component" value="Unassembled WGS sequence"/>
</dbReference>
<reference evidence="1" key="1">
    <citation type="journal article" date="2020" name="Biotechnol. Biofuels">
        <title>New insights from the biogas microbiome by comprehensive genome-resolved metagenomics of nearly 1600 species originating from multiple anaerobic digesters.</title>
        <authorList>
            <person name="Campanaro S."/>
            <person name="Treu L."/>
            <person name="Rodriguez-R L.M."/>
            <person name="Kovalovszki A."/>
            <person name="Ziels R.M."/>
            <person name="Maus I."/>
            <person name="Zhu X."/>
            <person name="Kougias P.G."/>
            <person name="Basile A."/>
            <person name="Luo G."/>
            <person name="Schluter A."/>
            <person name="Konstantinidis K.T."/>
            <person name="Angelidaki I."/>
        </authorList>
    </citation>
    <scope>NUCLEOTIDE SEQUENCE</scope>
    <source>
        <strain evidence="1">AS06rmzACSIP_7</strain>
    </source>
</reference>
<name>A0A971RZ91_9BACT</name>
<proteinExistence type="predicted"/>
<comment type="caution">
    <text evidence="1">The sequence shown here is derived from an EMBL/GenBank/DDBJ whole genome shotgun (WGS) entry which is preliminary data.</text>
</comment>